<dbReference type="AlphaFoldDB" id="A0A6A6LQF3"/>
<dbReference type="Proteomes" id="UP000467840">
    <property type="component" value="Chromosome 16"/>
</dbReference>
<keyword evidence="4" id="KW-1185">Reference proteome</keyword>
<evidence type="ECO:0000313" key="4">
    <source>
        <dbReference type="Proteomes" id="UP000467840"/>
    </source>
</evidence>
<feature type="region of interest" description="Disordered" evidence="1">
    <location>
        <begin position="140"/>
        <end position="174"/>
    </location>
</feature>
<evidence type="ECO:0000256" key="1">
    <source>
        <dbReference type="SAM" id="MobiDB-lite"/>
    </source>
</evidence>
<gene>
    <name evidence="3" type="ORF">GH714_016357</name>
</gene>
<dbReference type="EMBL" id="JAAGAX010000009">
    <property type="protein sequence ID" value="KAF2303284.1"/>
    <property type="molecule type" value="Genomic_DNA"/>
</dbReference>
<evidence type="ECO:0000313" key="3">
    <source>
        <dbReference type="EMBL" id="KAF2303284.1"/>
    </source>
</evidence>
<keyword evidence="2" id="KW-0472">Membrane</keyword>
<proteinExistence type="predicted"/>
<accession>A0A6A6LQF3</accession>
<comment type="caution">
    <text evidence="3">The sequence shown here is derived from an EMBL/GenBank/DDBJ whole genome shotgun (WGS) entry which is preliminary data.</text>
</comment>
<keyword evidence="2" id="KW-0812">Transmembrane</keyword>
<feature type="transmembrane region" description="Helical" evidence="2">
    <location>
        <begin position="34"/>
        <end position="51"/>
    </location>
</feature>
<reference evidence="3 4" key="1">
    <citation type="journal article" date="2020" name="Mol. Plant">
        <title>The Chromosome-Based Rubber Tree Genome Provides New Insights into Spurge Genome Evolution and Rubber Biosynthesis.</title>
        <authorList>
            <person name="Liu J."/>
            <person name="Shi C."/>
            <person name="Shi C.C."/>
            <person name="Li W."/>
            <person name="Zhang Q.J."/>
            <person name="Zhang Y."/>
            <person name="Li K."/>
            <person name="Lu H.F."/>
            <person name="Shi C."/>
            <person name="Zhu S.T."/>
            <person name="Xiao Z.Y."/>
            <person name="Nan H."/>
            <person name="Yue Y."/>
            <person name="Zhu X.G."/>
            <person name="Wu Y."/>
            <person name="Hong X.N."/>
            <person name="Fan G.Y."/>
            <person name="Tong Y."/>
            <person name="Zhang D."/>
            <person name="Mao C.L."/>
            <person name="Liu Y.L."/>
            <person name="Hao S.J."/>
            <person name="Liu W.Q."/>
            <person name="Lv M.Q."/>
            <person name="Zhang H.B."/>
            <person name="Liu Y."/>
            <person name="Hu-Tang G.R."/>
            <person name="Wang J.P."/>
            <person name="Wang J.H."/>
            <person name="Sun Y.H."/>
            <person name="Ni S.B."/>
            <person name="Chen W.B."/>
            <person name="Zhang X.C."/>
            <person name="Jiao Y.N."/>
            <person name="Eichler E.E."/>
            <person name="Li G.H."/>
            <person name="Liu X."/>
            <person name="Gao L.Z."/>
        </authorList>
    </citation>
    <scope>NUCLEOTIDE SEQUENCE [LARGE SCALE GENOMIC DNA]</scope>
    <source>
        <strain evidence="4">cv. GT1</strain>
        <tissue evidence="3">Leaf</tissue>
    </source>
</reference>
<organism evidence="3 4">
    <name type="scientific">Hevea brasiliensis</name>
    <name type="common">Para rubber tree</name>
    <name type="synonym">Siphonia brasiliensis</name>
    <dbReference type="NCBI Taxonomy" id="3981"/>
    <lineage>
        <taxon>Eukaryota</taxon>
        <taxon>Viridiplantae</taxon>
        <taxon>Streptophyta</taxon>
        <taxon>Embryophyta</taxon>
        <taxon>Tracheophyta</taxon>
        <taxon>Spermatophyta</taxon>
        <taxon>Magnoliopsida</taxon>
        <taxon>eudicotyledons</taxon>
        <taxon>Gunneridae</taxon>
        <taxon>Pentapetalae</taxon>
        <taxon>rosids</taxon>
        <taxon>fabids</taxon>
        <taxon>Malpighiales</taxon>
        <taxon>Euphorbiaceae</taxon>
        <taxon>Crotonoideae</taxon>
        <taxon>Micrandreae</taxon>
        <taxon>Hevea</taxon>
    </lineage>
</organism>
<sequence>MKLCGARMEVNGQFDGTVLIKEEGRNDTRERPSLVLPLCYIFNASMFAYVHRLKMMMFDEMGFCGDMDFFSAPLGEDVASPQIEPEPTVEDDYSDEGLFLLEMDKINCVSISIENRSRFENTKDAMRLIKELKFESSRPFEIPTDVASPQIEPEPTVEDDYSDEETVSFERWTK</sequence>
<keyword evidence="2" id="KW-1133">Transmembrane helix</keyword>
<protein>
    <submittedName>
        <fullName evidence="3">Uncharacterized protein</fullName>
    </submittedName>
</protein>
<feature type="compositionally biased region" description="Acidic residues" evidence="1">
    <location>
        <begin position="155"/>
        <end position="167"/>
    </location>
</feature>
<evidence type="ECO:0000256" key="2">
    <source>
        <dbReference type="SAM" id="Phobius"/>
    </source>
</evidence>
<name>A0A6A6LQF3_HEVBR</name>